<feature type="region of interest" description="Disordered" evidence="1">
    <location>
        <begin position="1"/>
        <end position="34"/>
    </location>
</feature>
<keyword evidence="2" id="KW-0812">Transmembrane</keyword>
<proteinExistence type="predicted"/>
<evidence type="ECO:0000313" key="4">
    <source>
        <dbReference type="Proteomes" id="UP000199558"/>
    </source>
</evidence>
<reference evidence="4" key="1">
    <citation type="submission" date="2016-06" db="EMBL/GenBank/DDBJ databases">
        <authorList>
            <person name="Varghese N."/>
            <person name="Submissions Spin"/>
        </authorList>
    </citation>
    <scope>NUCLEOTIDE SEQUENCE [LARGE SCALE GENOMIC DNA]</scope>
    <source>
        <strain evidence="4">DSM 45794</strain>
    </source>
</reference>
<organism evidence="3 4">
    <name type="scientific">Micromonospora sediminicola</name>
    <dbReference type="NCBI Taxonomy" id="946078"/>
    <lineage>
        <taxon>Bacteria</taxon>
        <taxon>Bacillati</taxon>
        <taxon>Actinomycetota</taxon>
        <taxon>Actinomycetes</taxon>
        <taxon>Micromonosporales</taxon>
        <taxon>Micromonosporaceae</taxon>
        <taxon>Micromonospora</taxon>
    </lineage>
</organism>
<sequence>MTNGWYGVSDGPGPGVAHPPPRTPSGLFPSGGPMRPSYREPHPVTGGGVAVGAVAAFAWLLLFGLVGRDVPGYAWWTLFAGGVAWAAAAALVRHGDRGVATGVAIVTAGGWSIAAAVVAVRWAQSGDWPLW</sequence>
<dbReference type="Proteomes" id="UP000199558">
    <property type="component" value="Unassembled WGS sequence"/>
</dbReference>
<feature type="transmembrane region" description="Helical" evidence="2">
    <location>
        <begin position="44"/>
        <end position="67"/>
    </location>
</feature>
<evidence type="ECO:0000256" key="1">
    <source>
        <dbReference type="SAM" id="MobiDB-lite"/>
    </source>
</evidence>
<keyword evidence="4" id="KW-1185">Reference proteome</keyword>
<name>A0A1A9B3U7_9ACTN</name>
<dbReference type="AlphaFoldDB" id="A0A1A9B3U7"/>
<evidence type="ECO:0000313" key="3">
    <source>
        <dbReference type="EMBL" id="SBT63721.1"/>
    </source>
</evidence>
<keyword evidence="2" id="KW-1133">Transmembrane helix</keyword>
<gene>
    <name evidence="3" type="ORF">GA0070622_0682</name>
</gene>
<accession>A0A1A9B3U7</accession>
<evidence type="ECO:0000256" key="2">
    <source>
        <dbReference type="SAM" id="Phobius"/>
    </source>
</evidence>
<feature type="transmembrane region" description="Helical" evidence="2">
    <location>
        <begin position="73"/>
        <end position="92"/>
    </location>
</feature>
<keyword evidence="2" id="KW-0472">Membrane</keyword>
<dbReference type="EMBL" id="FLRH01000003">
    <property type="protein sequence ID" value="SBT63721.1"/>
    <property type="molecule type" value="Genomic_DNA"/>
</dbReference>
<feature type="transmembrane region" description="Helical" evidence="2">
    <location>
        <begin position="99"/>
        <end position="123"/>
    </location>
</feature>
<dbReference type="STRING" id="946078.GA0070622_0682"/>
<protein>
    <submittedName>
        <fullName evidence="3">Uncharacterized protein</fullName>
    </submittedName>
</protein>